<keyword evidence="2 4" id="KW-1005">Bacterial flagellum biogenesis</keyword>
<comment type="subcellular location">
    <subcellularLocation>
        <location evidence="4">Cytoplasm</location>
    </subcellularLocation>
</comment>
<dbReference type="HAMAP" id="MF_01185">
    <property type="entry name" value="FliW"/>
    <property type="match status" value="1"/>
</dbReference>
<comment type="similarity">
    <text evidence="4">Belongs to the FliW family.</text>
</comment>
<dbReference type="GO" id="GO:0044780">
    <property type="term" value="P:bacterial-type flagellum assembly"/>
    <property type="evidence" value="ECO:0007669"/>
    <property type="project" value="UniProtKB-UniRule"/>
</dbReference>
<keyword evidence="5" id="KW-0282">Flagellum</keyword>
<dbReference type="Pfam" id="PF02623">
    <property type="entry name" value="FliW"/>
    <property type="match status" value="1"/>
</dbReference>
<dbReference type="PANTHER" id="PTHR39190">
    <property type="entry name" value="FLAGELLAR ASSEMBLY FACTOR FLIW"/>
    <property type="match status" value="1"/>
</dbReference>
<dbReference type="SUPFAM" id="SSF141457">
    <property type="entry name" value="BH3618-like"/>
    <property type="match status" value="1"/>
</dbReference>
<keyword evidence="3 4" id="KW-0810">Translation regulation</keyword>
<dbReference type="InterPro" id="IPR003775">
    <property type="entry name" value="Flagellar_assembly_factor_FliW"/>
</dbReference>
<dbReference type="Gene3D" id="2.30.290.10">
    <property type="entry name" value="BH3618-like"/>
    <property type="match status" value="1"/>
</dbReference>
<reference evidence="5" key="1">
    <citation type="journal article" date="2014" name="Int. J. Syst. Evol. Microbiol.">
        <title>Complete genome sequence of Corynebacterium casei LMG S-19264T (=DSM 44701T), isolated from a smear-ripened cheese.</title>
        <authorList>
            <consortium name="US DOE Joint Genome Institute (JGI-PGF)"/>
            <person name="Walter F."/>
            <person name="Albersmeier A."/>
            <person name="Kalinowski J."/>
            <person name="Ruckert C."/>
        </authorList>
    </citation>
    <scope>NUCLEOTIDE SEQUENCE</scope>
    <source>
        <strain evidence="5">JCM 14719</strain>
    </source>
</reference>
<gene>
    <name evidence="4 5" type="primary">fliW</name>
    <name evidence="5" type="ORF">GCM10007043_05380</name>
</gene>
<dbReference type="InterPro" id="IPR024046">
    <property type="entry name" value="Flagellar_assmbl_FliW_dom_sf"/>
</dbReference>
<keyword evidence="6" id="KW-1185">Reference proteome</keyword>
<dbReference type="EMBL" id="BMOF01000006">
    <property type="protein sequence ID" value="GGJ94551.1"/>
    <property type="molecule type" value="Genomic_DNA"/>
</dbReference>
<dbReference type="Proteomes" id="UP000637720">
    <property type="component" value="Unassembled WGS sequence"/>
</dbReference>
<keyword evidence="5" id="KW-0969">Cilium</keyword>
<evidence type="ECO:0000256" key="2">
    <source>
        <dbReference type="ARBA" id="ARBA00022795"/>
    </source>
</evidence>
<sequence length="151" mass="16454">MTLPADKIITFPEGLPGLEGLRRFCLVSLGEDAPFDVLQAVDNPAIRLVTLDPFRWYPGYAVDLSDAEAEALDLRAPEEAVVRAVVVVREPLEHSTVNLMAPIVINGRTRVGRQVVLHDSPYSLRHPLTAPLSVSGNRQMTWGEPAEGSGC</sequence>
<comment type="function">
    <text evidence="4">Acts as an anti-CsrA protein, binds CsrA and prevents it from repressing translation of its target genes, one of which is flagellin. Binds to flagellin and participates in the assembly of the flagellum.</text>
</comment>
<evidence type="ECO:0000256" key="1">
    <source>
        <dbReference type="ARBA" id="ARBA00022490"/>
    </source>
</evidence>
<evidence type="ECO:0000256" key="4">
    <source>
        <dbReference type="HAMAP-Rule" id="MF_01185"/>
    </source>
</evidence>
<dbReference type="PANTHER" id="PTHR39190:SF1">
    <property type="entry name" value="FLAGELLAR ASSEMBLY FACTOR FLIW"/>
    <property type="match status" value="1"/>
</dbReference>
<reference evidence="5" key="2">
    <citation type="submission" date="2020-09" db="EMBL/GenBank/DDBJ databases">
        <authorList>
            <person name="Sun Q."/>
            <person name="Ohkuma M."/>
        </authorList>
    </citation>
    <scope>NUCLEOTIDE SEQUENCE</scope>
    <source>
        <strain evidence="5">JCM 14719</strain>
    </source>
</reference>
<keyword evidence="5" id="KW-0966">Cell projection</keyword>
<name>A0A8J3B482_9BACI</name>
<keyword evidence="4" id="KW-0143">Chaperone</keyword>
<organism evidence="5 6">
    <name type="scientific">Calditerricola satsumensis</name>
    <dbReference type="NCBI Taxonomy" id="373054"/>
    <lineage>
        <taxon>Bacteria</taxon>
        <taxon>Bacillati</taxon>
        <taxon>Bacillota</taxon>
        <taxon>Bacilli</taxon>
        <taxon>Bacillales</taxon>
        <taxon>Bacillaceae</taxon>
        <taxon>Calditerricola</taxon>
    </lineage>
</organism>
<comment type="caution">
    <text evidence="5">The sequence shown here is derived from an EMBL/GenBank/DDBJ whole genome shotgun (WGS) entry which is preliminary data.</text>
</comment>
<comment type="subunit">
    <text evidence="4">Interacts with translational regulator CsrA and flagellin(s).</text>
</comment>
<proteinExistence type="inferred from homology"/>
<dbReference type="RefSeq" id="WP_054671719.1">
    <property type="nucleotide sequence ID" value="NZ_BMOF01000006.1"/>
</dbReference>
<dbReference type="GO" id="GO:0005737">
    <property type="term" value="C:cytoplasm"/>
    <property type="evidence" value="ECO:0007669"/>
    <property type="project" value="UniProtKB-SubCell"/>
</dbReference>
<protein>
    <recommendedName>
        <fullName evidence="4">Flagellar assembly factor FliW</fullName>
    </recommendedName>
</protein>
<evidence type="ECO:0000313" key="5">
    <source>
        <dbReference type="EMBL" id="GGJ94551.1"/>
    </source>
</evidence>
<accession>A0A8J3B482</accession>
<keyword evidence="1 4" id="KW-0963">Cytoplasm</keyword>
<dbReference type="AlphaFoldDB" id="A0A8J3B482"/>
<dbReference type="GO" id="GO:0006417">
    <property type="term" value="P:regulation of translation"/>
    <property type="evidence" value="ECO:0007669"/>
    <property type="project" value="UniProtKB-KW"/>
</dbReference>
<evidence type="ECO:0000313" key="6">
    <source>
        <dbReference type="Proteomes" id="UP000637720"/>
    </source>
</evidence>
<evidence type="ECO:0000256" key="3">
    <source>
        <dbReference type="ARBA" id="ARBA00022845"/>
    </source>
</evidence>